<sequence>MIHLIMCGEPSLQLSNMVAAATQGYEVTVIKTPDNIPNMQNKKILFAIEVDPVGFNMPLFKILSSLTKRGNGALNGSTGGLLIHSPSNLYTKTLAKSVVFAANQLGCSFIGHSLVEATKNLSNFLTWQKKFDMSLEEISYELSFRLGKRLVEDRPPVLDKSKIVVLHSSSKQTSNTLMLWHMIKYNLINCEIDELHVENGTVLDCIGCPYQTCKHLGMQNSCYYGGMMVKEILPAIERADALIWICPNYNDSISANLMAVINRLTALYRKMKFYDKAVFAVIISANSGSDAVAGQLIDALNINKGFRLPPYFSIMEIANDPGTIVEVDGIEDKAKTFAINMMSHIHR</sequence>
<dbReference type="RefSeq" id="WP_090553554.1">
    <property type="nucleotide sequence ID" value="NZ_FNFP01000003.1"/>
</dbReference>
<evidence type="ECO:0000256" key="1">
    <source>
        <dbReference type="ARBA" id="ARBA00022630"/>
    </source>
</evidence>
<feature type="domain" description="NADPH-dependent FMN reductase-like" evidence="3">
    <location>
        <begin position="162"/>
        <end position="314"/>
    </location>
</feature>
<keyword evidence="1" id="KW-0285">Flavoprotein</keyword>
<reference evidence="4 5" key="1">
    <citation type="submission" date="2016-10" db="EMBL/GenBank/DDBJ databases">
        <authorList>
            <person name="de Groot N.N."/>
        </authorList>
    </citation>
    <scope>NUCLEOTIDE SEQUENCE [LARGE SCALE GENOMIC DNA]</scope>
    <source>
        <strain evidence="4 5">DSM 18346</strain>
    </source>
</reference>
<dbReference type="Gene3D" id="3.40.50.360">
    <property type="match status" value="1"/>
</dbReference>
<name>A0A1G9ELV9_9FIRM</name>
<organism evidence="4 5">
    <name type="scientific">Natronincola ferrireducens</name>
    <dbReference type="NCBI Taxonomy" id="393762"/>
    <lineage>
        <taxon>Bacteria</taxon>
        <taxon>Bacillati</taxon>
        <taxon>Bacillota</taxon>
        <taxon>Clostridia</taxon>
        <taxon>Peptostreptococcales</taxon>
        <taxon>Natronincolaceae</taxon>
        <taxon>Natronincola</taxon>
    </lineage>
</organism>
<dbReference type="EMBL" id="FNFP01000003">
    <property type="protein sequence ID" value="SDK77078.1"/>
    <property type="molecule type" value="Genomic_DNA"/>
</dbReference>
<dbReference type="InterPro" id="IPR051796">
    <property type="entry name" value="ISF_SsuE-like"/>
</dbReference>
<protein>
    <submittedName>
        <fullName evidence="4">NADPH-dependent FMN reductase</fullName>
    </submittedName>
</protein>
<evidence type="ECO:0000313" key="4">
    <source>
        <dbReference type="EMBL" id="SDK77078.1"/>
    </source>
</evidence>
<evidence type="ECO:0000256" key="2">
    <source>
        <dbReference type="ARBA" id="ARBA00022643"/>
    </source>
</evidence>
<gene>
    <name evidence="4" type="ORF">SAMN05660472_02019</name>
</gene>
<dbReference type="InterPro" id="IPR029039">
    <property type="entry name" value="Flavoprotein-like_sf"/>
</dbReference>
<dbReference type="OrthoDB" id="1705236at2"/>
<dbReference type="PANTHER" id="PTHR43278:SF4">
    <property type="entry name" value="NAD(P)H-DEPENDENT FMN-CONTAINING OXIDOREDUCTASE YWQN-RELATED"/>
    <property type="match status" value="1"/>
</dbReference>
<proteinExistence type="predicted"/>
<accession>A0A1G9ELV9</accession>
<dbReference type="AlphaFoldDB" id="A0A1G9ELV9"/>
<evidence type="ECO:0000259" key="3">
    <source>
        <dbReference type="Pfam" id="PF03358"/>
    </source>
</evidence>
<keyword evidence="2" id="KW-0288">FMN</keyword>
<dbReference type="Pfam" id="PF03358">
    <property type="entry name" value="FMN_red"/>
    <property type="match status" value="1"/>
</dbReference>
<dbReference type="STRING" id="393762.SAMN05660472_02019"/>
<dbReference type="Proteomes" id="UP000198718">
    <property type="component" value="Unassembled WGS sequence"/>
</dbReference>
<keyword evidence="5" id="KW-1185">Reference proteome</keyword>
<dbReference type="SUPFAM" id="SSF52218">
    <property type="entry name" value="Flavoproteins"/>
    <property type="match status" value="1"/>
</dbReference>
<evidence type="ECO:0000313" key="5">
    <source>
        <dbReference type="Proteomes" id="UP000198718"/>
    </source>
</evidence>
<dbReference type="InterPro" id="IPR005025">
    <property type="entry name" value="FMN_Rdtase-like_dom"/>
</dbReference>
<dbReference type="PANTHER" id="PTHR43278">
    <property type="entry name" value="NAD(P)H-DEPENDENT FMN-CONTAINING OXIDOREDUCTASE YWQN-RELATED"/>
    <property type="match status" value="1"/>
</dbReference>
<dbReference type="GO" id="GO:0016491">
    <property type="term" value="F:oxidoreductase activity"/>
    <property type="evidence" value="ECO:0007669"/>
    <property type="project" value="InterPro"/>
</dbReference>